<dbReference type="EMBL" id="JBHRTR010000026">
    <property type="protein sequence ID" value="MFC3227928.1"/>
    <property type="molecule type" value="Genomic_DNA"/>
</dbReference>
<organism evidence="1 2">
    <name type="scientific">Marinibaculum pumilum</name>
    <dbReference type="NCBI Taxonomy" id="1766165"/>
    <lineage>
        <taxon>Bacteria</taxon>
        <taxon>Pseudomonadati</taxon>
        <taxon>Pseudomonadota</taxon>
        <taxon>Alphaproteobacteria</taxon>
        <taxon>Rhodospirillales</taxon>
        <taxon>Rhodospirillaceae</taxon>
        <taxon>Marinibaculum</taxon>
    </lineage>
</organism>
<dbReference type="Proteomes" id="UP001595528">
    <property type="component" value="Unassembled WGS sequence"/>
</dbReference>
<dbReference type="RefSeq" id="WP_379900545.1">
    <property type="nucleotide sequence ID" value="NZ_JBHRTR010000026.1"/>
</dbReference>
<evidence type="ECO:0000313" key="1">
    <source>
        <dbReference type="EMBL" id="MFC3227928.1"/>
    </source>
</evidence>
<reference evidence="2" key="1">
    <citation type="journal article" date="2019" name="Int. J. Syst. Evol. Microbiol.">
        <title>The Global Catalogue of Microorganisms (GCM) 10K type strain sequencing project: providing services to taxonomists for standard genome sequencing and annotation.</title>
        <authorList>
            <consortium name="The Broad Institute Genomics Platform"/>
            <consortium name="The Broad Institute Genome Sequencing Center for Infectious Disease"/>
            <person name="Wu L."/>
            <person name="Ma J."/>
        </authorList>
    </citation>
    <scope>NUCLEOTIDE SEQUENCE [LARGE SCALE GENOMIC DNA]</scope>
    <source>
        <strain evidence="2">KCTC 42964</strain>
    </source>
</reference>
<evidence type="ECO:0000313" key="2">
    <source>
        <dbReference type="Proteomes" id="UP001595528"/>
    </source>
</evidence>
<sequence>MTTQDDHGPEQTYFSDPAVDRLLAMVMTLASELWVQKDRVLALENLLAEKGVLEPGSLDRYQPDEAEAARLAEARQAYVKTLLDNVLGREQSKSGPRGE</sequence>
<keyword evidence="2" id="KW-1185">Reference proteome</keyword>
<comment type="caution">
    <text evidence="1">The sequence shown here is derived from an EMBL/GenBank/DDBJ whole genome shotgun (WGS) entry which is preliminary data.</text>
</comment>
<name>A0ABV7L047_9PROT</name>
<accession>A0ABV7L047</accession>
<proteinExistence type="predicted"/>
<protein>
    <submittedName>
        <fullName evidence="1">Uncharacterized protein</fullName>
    </submittedName>
</protein>
<gene>
    <name evidence="1" type="ORF">ACFOGJ_11840</name>
</gene>